<dbReference type="InterPro" id="IPR013785">
    <property type="entry name" value="Aldolase_TIM"/>
</dbReference>
<evidence type="ECO:0000313" key="3">
    <source>
        <dbReference type="Proteomes" id="UP001597213"/>
    </source>
</evidence>
<gene>
    <name evidence="2" type="ORF">ACFSCT_01605</name>
</gene>
<evidence type="ECO:0000259" key="1">
    <source>
        <dbReference type="Pfam" id="PF00724"/>
    </source>
</evidence>
<dbReference type="Proteomes" id="UP001597213">
    <property type="component" value="Unassembled WGS sequence"/>
</dbReference>
<organism evidence="2 3">
    <name type="scientific">Paracoccus pacificus</name>
    <dbReference type="NCBI Taxonomy" id="1463598"/>
    <lineage>
        <taxon>Bacteria</taxon>
        <taxon>Pseudomonadati</taxon>
        <taxon>Pseudomonadota</taxon>
        <taxon>Alphaproteobacteria</taxon>
        <taxon>Rhodobacterales</taxon>
        <taxon>Paracoccaceae</taxon>
        <taxon>Paracoccus</taxon>
    </lineage>
</organism>
<dbReference type="PANTHER" id="PTHR22893:SF98">
    <property type="entry name" value="OXIDOREDUCTASE"/>
    <property type="match status" value="1"/>
</dbReference>
<keyword evidence="3" id="KW-1185">Reference proteome</keyword>
<dbReference type="PANTHER" id="PTHR22893">
    <property type="entry name" value="NADH OXIDOREDUCTASE-RELATED"/>
    <property type="match status" value="1"/>
</dbReference>
<reference evidence="3" key="1">
    <citation type="journal article" date="2019" name="Int. J. Syst. Evol. Microbiol.">
        <title>The Global Catalogue of Microorganisms (GCM) 10K type strain sequencing project: providing services to taxonomists for standard genome sequencing and annotation.</title>
        <authorList>
            <consortium name="The Broad Institute Genomics Platform"/>
            <consortium name="The Broad Institute Genome Sequencing Center for Infectious Disease"/>
            <person name="Wu L."/>
            <person name="Ma J."/>
        </authorList>
    </citation>
    <scope>NUCLEOTIDE SEQUENCE [LARGE SCALE GENOMIC DNA]</scope>
    <source>
        <strain evidence="3">CCUG 56029</strain>
    </source>
</reference>
<dbReference type="EMBL" id="JBHUEN010000005">
    <property type="protein sequence ID" value="MFD1880407.1"/>
    <property type="molecule type" value="Genomic_DNA"/>
</dbReference>
<dbReference type="InterPro" id="IPR001155">
    <property type="entry name" value="OxRdtase_FMN_N"/>
</dbReference>
<dbReference type="Pfam" id="PF00724">
    <property type="entry name" value="Oxidored_FMN"/>
    <property type="match status" value="1"/>
</dbReference>
<proteinExistence type="predicted"/>
<protein>
    <submittedName>
        <fullName evidence="2">Alkene reductase</fullName>
    </submittedName>
</protein>
<dbReference type="CDD" id="cd02933">
    <property type="entry name" value="OYE_like_FMN"/>
    <property type="match status" value="1"/>
</dbReference>
<dbReference type="Gene3D" id="3.20.20.70">
    <property type="entry name" value="Aldolase class I"/>
    <property type="match status" value="1"/>
</dbReference>
<accession>A0ABW4R2R0</accession>
<evidence type="ECO:0000313" key="2">
    <source>
        <dbReference type="EMBL" id="MFD1880407.1"/>
    </source>
</evidence>
<comment type="caution">
    <text evidence="2">The sequence shown here is derived from an EMBL/GenBank/DDBJ whole genome shotgun (WGS) entry which is preliminary data.</text>
</comment>
<name>A0ABW4R2R0_9RHOB</name>
<dbReference type="InterPro" id="IPR045247">
    <property type="entry name" value="Oye-like"/>
</dbReference>
<sequence>MVARTDVSMLFTPLKLGALTLPNRIVMAPLTRSRAGETRVPNALMAAYYGQRADAGLILSEATSVSPEGVGYAGTPGIWSDAQVAGWRRVTHAVHDRGGRIAMQLWHVGRISDPVFLDGALPVAPSAIRAGGTVSLLRPKRPYVTPRPLSPDELPGIVAGFRLGAENAMRAGFDGVEIHAANGYLLEQFLQDQTNRRGDAHGGSVENRCRLVCEIADALIPVWGADRVGLHLSPRGDDHDIGDSDPKALFTHLAAQMKRRGLGYVFLREYEAADSLFPDISDAFGGPVIINEKLTVERAARLVGEGRADAVAFGKDFIATPDLVARIRDGAALNTPDPATFYVGGARGYTDYPLMPDLATAPASCGAGDRGPDS</sequence>
<dbReference type="SUPFAM" id="SSF51395">
    <property type="entry name" value="FMN-linked oxidoreductases"/>
    <property type="match status" value="1"/>
</dbReference>
<dbReference type="RefSeq" id="WP_379139567.1">
    <property type="nucleotide sequence ID" value="NZ_JBHUEN010000005.1"/>
</dbReference>
<feature type="domain" description="NADH:flavin oxidoreductase/NADH oxidase N-terminal" evidence="1">
    <location>
        <begin position="10"/>
        <end position="333"/>
    </location>
</feature>